<organism evidence="1 2">
    <name type="scientific">Martelella alba</name>
    <dbReference type="NCBI Taxonomy" id="2590451"/>
    <lineage>
        <taxon>Bacteria</taxon>
        <taxon>Pseudomonadati</taxon>
        <taxon>Pseudomonadota</taxon>
        <taxon>Alphaproteobacteria</taxon>
        <taxon>Hyphomicrobiales</taxon>
        <taxon>Aurantimonadaceae</taxon>
        <taxon>Martelella</taxon>
    </lineage>
</organism>
<comment type="caution">
    <text evidence="1">The sequence shown here is derived from an EMBL/GenBank/DDBJ whole genome shotgun (WGS) entry which is preliminary data.</text>
</comment>
<sequence>MQISSNQTCASVSRLRAQLANLVQSFEEYDLTIDKESIAAIKQLQENPQALGWNWSKAFGGDN</sequence>
<accession>A0ABY2SIQ6</accession>
<name>A0ABY2SIQ6_9HYPH</name>
<dbReference type="EMBL" id="SZPQ01000022">
    <property type="protein sequence ID" value="TKI05105.1"/>
    <property type="molecule type" value="Genomic_DNA"/>
</dbReference>
<gene>
    <name evidence="1" type="ORF">FCN80_15485</name>
</gene>
<keyword evidence="2" id="KW-1185">Reference proteome</keyword>
<evidence type="ECO:0000313" key="2">
    <source>
        <dbReference type="Proteomes" id="UP000305202"/>
    </source>
</evidence>
<protein>
    <submittedName>
        <fullName evidence="1">Uncharacterized protein</fullName>
    </submittedName>
</protein>
<proteinExistence type="predicted"/>
<dbReference type="RefSeq" id="WP_136991070.1">
    <property type="nucleotide sequence ID" value="NZ_SZPQ01000022.1"/>
</dbReference>
<dbReference type="Proteomes" id="UP000305202">
    <property type="component" value="Unassembled WGS sequence"/>
</dbReference>
<reference evidence="1 2" key="1">
    <citation type="submission" date="2019-04" db="EMBL/GenBank/DDBJ databases">
        <authorList>
            <person name="Li M."/>
            <person name="Gao C."/>
        </authorList>
    </citation>
    <scope>NUCLEOTIDE SEQUENCE [LARGE SCALE GENOMIC DNA]</scope>
    <source>
        <strain evidence="1 2">BGMRC 2031</strain>
    </source>
</reference>
<dbReference type="NCBIfam" id="NF038004">
    <property type="entry name" value="darobactin_RiPP"/>
    <property type="match status" value="1"/>
</dbReference>
<evidence type="ECO:0000313" key="1">
    <source>
        <dbReference type="EMBL" id="TKI05105.1"/>
    </source>
</evidence>